<dbReference type="InterPro" id="IPR018253">
    <property type="entry name" value="DnaJ_domain_CS"/>
</dbReference>
<dbReference type="PANTHER" id="PTHR43096">
    <property type="entry name" value="DNAJ HOMOLOG 1, MITOCHONDRIAL-RELATED"/>
    <property type="match status" value="1"/>
</dbReference>
<dbReference type="InterPro" id="IPR008971">
    <property type="entry name" value="HSP40/DnaJ_pept-bd"/>
</dbReference>
<dbReference type="InterPro" id="IPR036869">
    <property type="entry name" value="J_dom_sf"/>
</dbReference>
<keyword evidence="7 11" id="KW-0346">Stress response</keyword>
<dbReference type="eggNOG" id="COG0484">
    <property type="taxonomic scope" value="Bacteria"/>
</dbReference>
<evidence type="ECO:0000259" key="13">
    <source>
        <dbReference type="PROSITE" id="PS50076"/>
    </source>
</evidence>
<feature type="domain" description="CR-type" evidence="14">
    <location>
        <begin position="145"/>
        <end position="226"/>
    </location>
</feature>
<dbReference type="Gene3D" id="2.60.260.20">
    <property type="entry name" value="Urease metallochaperone UreE, N-terminal domain"/>
    <property type="match status" value="2"/>
</dbReference>
<dbReference type="FunFam" id="2.10.230.10:FF:000002">
    <property type="entry name" value="Molecular chaperone DnaJ"/>
    <property type="match status" value="1"/>
</dbReference>
<dbReference type="InterPro" id="IPR001623">
    <property type="entry name" value="DnaJ_domain"/>
</dbReference>
<dbReference type="GO" id="GO:0005737">
    <property type="term" value="C:cytoplasm"/>
    <property type="evidence" value="ECO:0007669"/>
    <property type="project" value="UniProtKB-SubCell"/>
</dbReference>
<dbReference type="InterPro" id="IPR012724">
    <property type="entry name" value="DnaJ"/>
</dbReference>
<dbReference type="PROSITE" id="PS51188">
    <property type="entry name" value="ZF_CR"/>
    <property type="match status" value="1"/>
</dbReference>
<evidence type="ECO:0000256" key="1">
    <source>
        <dbReference type="ARBA" id="ARBA00022490"/>
    </source>
</evidence>
<dbReference type="GO" id="GO:0008270">
    <property type="term" value="F:zinc ion binding"/>
    <property type="evidence" value="ECO:0007669"/>
    <property type="project" value="UniProtKB-UniRule"/>
</dbReference>
<evidence type="ECO:0000256" key="8">
    <source>
        <dbReference type="ARBA" id="ARBA00023186"/>
    </source>
</evidence>
<keyword evidence="8 11" id="KW-0143">Chaperone</keyword>
<dbReference type="InterPro" id="IPR036410">
    <property type="entry name" value="HSP_DnaJ_Cys-rich_dom_sf"/>
</dbReference>
<comment type="similarity">
    <text evidence="9 11">Belongs to the DnaJ family.</text>
</comment>
<dbReference type="HAMAP" id="MF_01152">
    <property type="entry name" value="DnaJ"/>
    <property type="match status" value="1"/>
</dbReference>
<evidence type="ECO:0000256" key="5">
    <source>
        <dbReference type="ARBA" id="ARBA00022771"/>
    </source>
</evidence>
<evidence type="ECO:0000256" key="3">
    <source>
        <dbReference type="ARBA" id="ARBA00022723"/>
    </source>
</evidence>
<comment type="subcellular location">
    <subcellularLocation>
        <location evidence="11">Cytoplasm</location>
    </subcellularLocation>
</comment>
<dbReference type="Proteomes" id="UP000018735">
    <property type="component" value="Chromosome"/>
</dbReference>
<dbReference type="CDD" id="cd10719">
    <property type="entry name" value="DnaJ_zf"/>
    <property type="match status" value="1"/>
</dbReference>
<feature type="binding site" evidence="11">
    <location>
        <position position="161"/>
    </location>
    <ligand>
        <name>Zn(2+)</name>
        <dbReference type="ChEBI" id="CHEBI:29105"/>
        <label>1</label>
    </ligand>
</feature>
<organism evidence="15 16">
    <name type="scientific">Mycoplasmoides gallisepticum S6</name>
    <dbReference type="NCBI Taxonomy" id="1006581"/>
    <lineage>
        <taxon>Bacteria</taxon>
        <taxon>Bacillati</taxon>
        <taxon>Mycoplasmatota</taxon>
        <taxon>Mycoplasmoidales</taxon>
        <taxon>Mycoplasmoidaceae</taxon>
        <taxon>Mycoplasmoides</taxon>
    </lineage>
</organism>
<feature type="binding site" evidence="11">
    <location>
        <position position="214"/>
    </location>
    <ligand>
        <name>Zn(2+)</name>
        <dbReference type="ChEBI" id="CHEBI:29105"/>
        <label>1</label>
    </ligand>
</feature>
<evidence type="ECO:0000256" key="4">
    <source>
        <dbReference type="ARBA" id="ARBA00022737"/>
    </source>
</evidence>
<keyword evidence="3 11" id="KW-0479">Metal-binding</keyword>
<dbReference type="GO" id="GO:0051082">
    <property type="term" value="F:unfolded protein binding"/>
    <property type="evidence" value="ECO:0007669"/>
    <property type="project" value="UniProtKB-UniRule"/>
</dbReference>
<name>A0A0F6CK44_MYCGL</name>
<dbReference type="InterPro" id="IPR001305">
    <property type="entry name" value="HSP_DnaJ_Cys-rich_dom"/>
</dbReference>
<dbReference type="FunFam" id="1.10.287.110:FF:000031">
    <property type="entry name" value="Molecular chaperone DnaJ"/>
    <property type="match status" value="1"/>
</dbReference>
<keyword evidence="1 11" id="KW-0963">Cytoplasm</keyword>
<comment type="caution">
    <text evidence="11">Lacks conserved residue(s) required for the propagation of feature annotation.</text>
</comment>
<evidence type="ECO:0000256" key="10">
    <source>
        <dbReference type="ARBA" id="ARBA00067609"/>
    </source>
</evidence>
<dbReference type="GO" id="GO:0009408">
    <property type="term" value="P:response to heat"/>
    <property type="evidence" value="ECO:0007669"/>
    <property type="project" value="InterPro"/>
</dbReference>
<dbReference type="Pfam" id="PF00226">
    <property type="entry name" value="DnaJ"/>
    <property type="match status" value="1"/>
</dbReference>
<reference evidence="15 16" key="1">
    <citation type="journal article" date="2011" name="PLoS ONE">
        <title>Core proteome of the minimal cell: comparative proteomics of three mollicute species.</title>
        <authorList>
            <person name="Fisunov G.Y."/>
            <person name="Alexeev D.G."/>
            <person name="Bazaleev N.A."/>
            <person name="Ladygina V.G."/>
            <person name="Galyamina M.A."/>
            <person name="Kondratov I.G."/>
            <person name="Zhukova N.A."/>
            <person name="Serebryakova M.V."/>
            <person name="Demina I.A."/>
            <person name="Govorun V.M."/>
        </authorList>
    </citation>
    <scope>NUCLEOTIDE SEQUENCE [LARGE SCALE GENOMIC DNA]</scope>
    <source>
        <strain evidence="15 16">S6</strain>
    </source>
</reference>
<dbReference type="PROSITE" id="PS00636">
    <property type="entry name" value="DNAJ_1"/>
    <property type="match status" value="1"/>
</dbReference>
<comment type="domain">
    <text evidence="11">The J domain is necessary and sufficient to stimulate DnaK ATPase activity. Zinc center 1 plays an important role in the autonomous, DnaK-independent chaperone activity of DnaJ. Zinc center 2 is essential for interaction with DnaK and for DnaJ activity.</text>
</comment>
<feature type="binding site" evidence="11">
    <location>
        <position position="203"/>
    </location>
    <ligand>
        <name>Zn(2+)</name>
        <dbReference type="ChEBI" id="CHEBI:29105"/>
        <label>2</label>
    </ligand>
</feature>
<dbReference type="GO" id="GO:0006260">
    <property type="term" value="P:DNA replication"/>
    <property type="evidence" value="ECO:0007669"/>
    <property type="project" value="UniProtKB-KW"/>
</dbReference>
<gene>
    <name evidence="15" type="primary">dnaJ_2</name>
    <name evidence="11" type="synonym">dnaJ</name>
    <name evidence="15" type="ORF">GCW_00845</name>
</gene>
<feature type="domain" description="J" evidence="13">
    <location>
        <begin position="6"/>
        <end position="70"/>
    </location>
</feature>
<dbReference type="SMART" id="SM00271">
    <property type="entry name" value="DnaJ"/>
    <property type="match status" value="1"/>
</dbReference>
<comment type="function">
    <text evidence="11">Participates actively in the response to hyperosmotic and heat shock by preventing the aggregation of stress-denatured proteins and by disaggregating proteins, also in an autonomous, DnaK-independent fashion. Unfolded proteins bind initially to DnaJ; upon interaction with the DnaJ-bound protein, DnaK hydrolyzes its bound ATP, resulting in the formation of a stable complex. GrpE releases ADP from DnaK; ATP binding to DnaK triggers the release of the substrate protein, thus completing the reaction cycle. Several rounds of ATP-dependent interactions between DnaJ, DnaK and GrpE are required for fully efficient folding. Also involved, together with DnaK and GrpE, in the DNA replication of plasmids through activation of initiation proteins.</text>
</comment>
<comment type="subunit">
    <text evidence="11">Homodimer.</text>
</comment>
<dbReference type="GO" id="GO:0031072">
    <property type="term" value="F:heat shock protein binding"/>
    <property type="evidence" value="ECO:0007669"/>
    <property type="project" value="InterPro"/>
</dbReference>
<dbReference type="EMBL" id="CP006916">
    <property type="protein sequence ID" value="AHB99466.1"/>
    <property type="molecule type" value="Genomic_DNA"/>
</dbReference>
<proteinExistence type="inferred from homology"/>
<sequence length="391" mass="44038">MSSKRDYYEILEVSRSATQQDIKKAFRKLAMKYHPDRNKDSDAEEKFKEVNEAYEVLSDEEKRKLYDTYGHEGLNASGFHQGGFNPYDVFNSVFSGFDFEGGFGDVFSQFFGGGGSGFHNQEYIEEVDVNLVHEIKINFLEAANGCIKNVKYTRQVTCPDCNGSGSADGDVITCSDCNGEGFVVEQRRTLLGMFQTKKTCPSCKGEGQTIKNKCKKCKSRRMVDEVVERKVSIDSNVFYQDVVIVRGEGHIYKNLVGDLFLRVKIEPSRVFELRDNHVVVNVLVDPLVAITGGTILIPTLKEIKEINLKAGTKNGDIITIANGGINLKLDSRVYGANYNQKGDLIVVINYARPSEYSKQEIAKLKEFIKPNKEVNLYETLMKKELNNKNSQ</sequence>
<dbReference type="PANTHER" id="PTHR43096:SF48">
    <property type="entry name" value="CHAPERONE PROTEIN DNAJ"/>
    <property type="match status" value="1"/>
</dbReference>
<dbReference type="SUPFAM" id="SSF57938">
    <property type="entry name" value="DnaJ/Hsp40 cysteine-rich domain"/>
    <property type="match status" value="1"/>
</dbReference>
<dbReference type="AlphaFoldDB" id="A0A0F6CK44"/>
<feature type="binding site" evidence="11">
    <location>
        <position position="217"/>
    </location>
    <ligand>
        <name>Zn(2+)</name>
        <dbReference type="ChEBI" id="CHEBI:29105"/>
        <label>1</label>
    </ligand>
</feature>
<dbReference type="PRINTS" id="PR00625">
    <property type="entry name" value="JDOMAIN"/>
</dbReference>
<accession>A0A0F6CK44</accession>
<keyword evidence="4 11" id="KW-0677">Repeat</keyword>
<dbReference type="PROSITE" id="PS50076">
    <property type="entry name" value="DNAJ_2"/>
    <property type="match status" value="1"/>
</dbReference>
<feature type="binding site" evidence="11">
    <location>
        <position position="200"/>
    </location>
    <ligand>
        <name>Zn(2+)</name>
        <dbReference type="ChEBI" id="CHEBI:29105"/>
        <label>2</label>
    </ligand>
</feature>
<dbReference type="CDD" id="cd06257">
    <property type="entry name" value="DnaJ"/>
    <property type="match status" value="1"/>
</dbReference>
<evidence type="ECO:0000256" key="6">
    <source>
        <dbReference type="ARBA" id="ARBA00022833"/>
    </source>
</evidence>
<evidence type="ECO:0000256" key="9">
    <source>
        <dbReference type="ARBA" id="ARBA00061004"/>
    </source>
</evidence>
<dbReference type="Pfam" id="PF01556">
    <property type="entry name" value="DnaJ_C"/>
    <property type="match status" value="1"/>
</dbReference>
<evidence type="ECO:0000256" key="7">
    <source>
        <dbReference type="ARBA" id="ARBA00023016"/>
    </source>
</evidence>
<feature type="zinc finger region" description="CR-type" evidence="12">
    <location>
        <begin position="145"/>
        <end position="226"/>
    </location>
</feature>
<dbReference type="CDD" id="cd10747">
    <property type="entry name" value="DnaJ_C"/>
    <property type="match status" value="1"/>
</dbReference>
<keyword evidence="6 11" id="KW-0862">Zinc</keyword>
<dbReference type="HOGENOM" id="CLU_017633_0_7_14"/>
<dbReference type="KEGG" id="mgz:GCW_00845"/>
<feature type="binding site" evidence="11">
    <location>
        <position position="177"/>
    </location>
    <ligand>
        <name>Zn(2+)</name>
        <dbReference type="ChEBI" id="CHEBI:29105"/>
        <label>2</label>
    </ligand>
</feature>
<feature type="binding site" evidence="11">
    <location>
        <position position="158"/>
    </location>
    <ligand>
        <name>Zn(2+)</name>
        <dbReference type="ChEBI" id="CHEBI:29105"/>
        <label>1</label>
    </ligand>
</feature>
<dbReference type="Gene3D" id="1.10.287.110">
    <property type="entry name" value="DnaJ domain"/>
    <property type="match status" value="1"/>
</dbReference>
<dbReference type="Gene3D" id="2.10.230.10">
    <property type="entry name" value="Heat shock protein DnaJ, cysteine-rich domain"/>
    <property type="match status" value="1"/>
</dbReference>
<dbReference type="SUPFAM" id="SSF46565">
    <property type="entry name" value="Chaperone J-domain"/>
    <property type="match status" value="1"/>
</dbReference>
<evidence type="ECO:0000256" key="11">
    <source>
        <dbReference type="HAMAP-Rule" id="MF_01152"/>
    </source>
</evidence>
<keyword evidence="5 11" id="KW-0863">Zinc-finger</keyword>
<dbReference type="GO" id="GO:0042026">
    <property type="term" value="P:protein refolding"/>
    <property type="evidence" value="ECO:0007669"/>
    <property type="project" value="TreeGrafter"/>
</dbReference>
<dbReference type="GO" id="GO:0005524">
    <property type="term" value="F:ATP binding"/>
    <property type="evidence" value="ECO:0007669"/>
    <property type="project" value="InterPro"/>
</dbReference>
<protein>
    <recommendedName>
        <fullName evidence="10 11">Chaperone protein DnaJ</fullName>
    </recommendedName>
</protein>
<evidence type="ECO:0000313" key="16">
    <source>
        <dbReference type="Proteomes" id="UP000018735"/>
    </source>
</evidence>
<feature type="binding site" evidence="11">
    <location>
        <position position="174"/>
    </location>
    <ligand>
        <name>Zn(2+)</name>
        <dbReference type="ChEBI" id="CHEBI:29105"/>
        <label>2</label>
    </ligand>
</feature>
<evidence type="ECO:0000313" key="15">
    <source>
        <dbReference type="EMBL" id="AHB99466.1"/>
    </source>
</evidence>
<comment type="cofactor">
    <cofactor evidence="11">
        <name>Zn(2+)</name>
        <dbReference type="ChEBI" id="CHEBI:29105"/>
    </cofactor>
    <text evidence="11">Binds 2 Zn(2+) ions per monomer.</text>
</comment>
<evidence type="ECO:0000259" key="14">
    <source>
        <dbReference type="PROSITE" id="PS51188"/>
    </source>
</evidence>
<evidence type="ECO:0000256" key="2">
    <source>
        <dbReference type="ARBA" id="ARBA00022705"/>
    </source>
</evidence>
<evidence type="ECO:0000256" key="12">
    <source>
        <dbReference type="PROSITE-ProRule" id="PRU00546"/>
    </source>
</evidence>
<dbReference type="Pfam" id="PF00684">
    <property type="entry name" value="DnaJ_CXXCXGXG"/>
    <property type="match status" value="1"/>
</dbReference>
<keyword evidence="2 11" id="KW-0235">DNA replication</keyword>
<dbReference type="InterPro" id="IPR002939">
    <property type="entry name" value="DnaJ_C"/>
</dbReference>
<dbReference type="RefSeq" id="WP_011883887.1">
    <property type="nucleotide sequence ID" value="NC_023030.2"/>
</dbReference>
<dbReference type="SUPFAM" id="SSF49493">
    <property type="entry name" value="HSP40/DnaJ peptide-binding domain"/>
    <property type="match status" value="2"/>
</dbReference>